<name>A0A6J7X6V1_9CAUD</name>
<reference evidence="1" key="1">
    <citation type="submission" date="2020-05" db="EMBL/GenBank/DDBJ databases">
        <authorList>
            <person name="Chiriac C."/>
            <person name="Salcher M."/>
            <person name="Ghai R."/>
            <person name="Kavagutti S V."/>
        </authorList>
    </citation>
    <scope>NUCLEOTIDE SEQUENCE</scope>
</reference>
<dbReference type="EMBL" id="LR798342">
    <property type="protein sequence ID" value="CAB5225464.1"/>
    <property type="molecule type" value="Genomic_DNA"/>
</dbReference>
<proteinExistence type="predicted"/>
<evidence type="ECO:0000313" key="1">
    <source>
        <dbReference type="EMBL" id="CAB5225464.1"/>
    </source>
</evidence>
<dbReference type="InterPro" id="IPR043876">
    <property type="entry name" value="DUF5856"/>
</dbReference>
<protein>
    <submittedName>
        <fullName evidence="1">Uncharacterized protein</fullName>
    </submittedName>
</protein>
<organism evidence="1">
    <name type="scientific">uncultured Caudovirales phage</name>
    <dbReference type="NCBI Taxonomy" id="2100421"/>
    <lineage>
        <taxon>Viruses</taxon>
        <taxon>Duplodnaviria</taxon>
        <taxon>Heunggongvirae</taxon>
        <taxon>Uroviricota</taxon>
        <taxon>Caudoviricetes</taxon>
        <taxon>Peduoviridae</taxon>
        <taxon>Maltschvirus</taxon>
        <taxon>Maltschvirus maltsch</taxon>
    </lineage>
</organism>
<accession>A0A6J7X6V1</accession>
<gene>
    <name evidence="1" type="ORF">UFOVP746_20</name>
</gene>
<dbReference type="Pfam" id="PF19174">
    <property type="entry name" value="DUF5856"/>
    <property type="match status" value="1"/>
</dbReference>
<sequence length="120" mass="13642">MADKTVVAFASTMLHSITCAHMLHLKTDSYAAHIALGEYYEGIEDLIDSWIEAYQGKYGIIATYDNTFATHDNALQYMIGMSEYLTRMRKTLPADTELQNILDEMASLIDSTVYKLRTFK</sequence>